<evidence type="ECO:0000313" key="3">
    <source>
        <dbReference type="Proteomes" id="UP001244297"/>
    </source>
</evidence>
<gene>
    <name evidence="2" type="ORF">QWZ18_17160</name>
</gene>
<dbReference type="RefSeq" id="WP_238285105.1">
    <property type="nucleotide sequence ID" value="NZ_BPQS01000002.1"/>
</dbReference>
<sequence>MIRILSVPGWRLRVWLAVVITLVLAGLPLPVAGLVLWIGGLLGMTLMEAIAATIREQYQAQRQLDADRERRGQAVLLAERDAQIASLMADLARARSNSGERRETDEERTYRQVGLHPRAPEFLVTAARRAYRSRLHPDRHPGHRSEANSRYLKAEAAFERIAELRR</sequence>
<dbReference type="Proteomes" id="UP001244297">
    <property type="component" value="Unassembled WGS sequence"/>
</dbReference>
<accession>A0ABT8AR54</accession>
<reference evidence="3" key="1">
    <citation type="journal article" date="2019" name="Int. J. Syst. Evol. Microbiol.">
        <title>The Global Catalogue of Microorganisms (GCM) 10K type strain sequencing project: providing services to taxonomists for standard genome sequencing and annotation.</title>
        <authorList>
            <consortium name="The Broad Institute Genomics Platform"/>
            <consortium name="The Broad Institute Genome Sequencing Center for Infectious Disease"/>
            <person name="Wu L."/>
            <person name="Ma J."/>
        </authorList>
    </citation>
    <scope>NUCLEOTIDE SEQUENCE [LARGE SCALE GENOMIC DNA]</scope>
    <source>
        <strain evidence="3">CECT 7806</strain>
    </source>
</reference>
<protein>
    <recommendedName>
        <fullName evidence="4">Molecular chaperone DnaJ</fullName>
    </recommendedName>
</protein>
<dbReference type="InterPro" id="IPR036869">
    <property type="entry name" value="J_dom_sf"/>
</dbReference>
<organism evidence="2 3">
    <name type="scientific">Methylobacterium longum</name>
    <dbReference type="NCBI Taxonomy" id="767694"/>
    <lineage>
        <taxon>Bacteria</taxon>
        <taxon>Pseudomonadati</taxon>
        <taxon>Pseudomonadota</taxon>
        <taxon>Alphaproteobacteria</taxon>
        <taxon>Hyphomicrobiales</taxon>
        <taxon>Methylobacteriaceae</taxon>
        <taxon>Methylobacterium</taxon>
    </lineage>
</organism>
<evidence type="ECO:0000313" key="2">
    <source>
        <dbReference type="EMBL" id="MDN3572346.1"/>
    </source>
</evidence>
<evidence type="ECO:0000256" key="1">
    <source>
        <dbReference type="SAM" id="Phobius"/>
    </source>
</evidence>
<dbReference type="EMBL" id="JAUFPT010000058">
    <property type="protein sequence ID" value="MDN3572346.1"/>
    <property type="molecule type" value="Genomic_DNA"/>
</dbReference>
<keyword evidence="1" id="KW-1133">Transmembrane helix</keyword>
<keyword evidence="1" id="KW-0472">Membrane</keyword>
<feature type="transmembrane region" description="Helical" evidence="1">
    <location>
        <begin position="12"/>
        <end position="29"/>
    </location>
</feature>
<dbReference type="SUPFAM" id="SSF46565">
    <property type="entry name" value="Chaperone J-domain"/>
    <property type="match status" value="1"/>
</dbReference>
<keyword evidence="1" id="KW-0812">Transmembrane</keyword>
<evidence type="ECO:0008006" key="4">
    <source>
        <dbReference type="Google" id="ProtNLM"/>
    </source>
</evidence>
<proteinExistence type="predicted"/>
<name>A0ABT8AR54_9HYPH</name>
<keyword evidence="3" id="KW-1185">Reference proteome</keyword>
<comment type="caution">
    <text evidence="2">The sequence shown here is derived from an EMBL/GenBank/DDBJ whole genome shotgun (WGS) entry which is preliminary data.</text>
</comment>